<evidence type="ECO:0000256" key="1">
    <source>
        <dbReference type="SAM" id="MobiDB-lite"/>
    </source>
</evidence>
<sequence length="93" mass="10584">MQRKSLPHCKPPPPHTASKSNTLHAAEHTPQRFAATVNTRPPSRLLAHSLLAPAGIPMRQFSHRFNQRRESGIGVIKDVEEEKREEEEEEEDI</sequence>
<evidence type="ECO:0000313" key="2">
    <source>
        <dbReference type="EMBL" id="MPC96945.1"/>
    </source>
</evidence>
<organism evidence="2 3">
    <name type="scientific">Portunus trituberculatus</name>
    <name type="common">Swimming crab</name>
    <name type="synonym">Neptunus trituberculatus</name>
    <dbReference type="NCBI Taxonomy" id="210409"/>
    <lineage>
        <taxon>Eukaryota</taxon>
        <taxon>Metazoa</taxon>
        <taxon>Ecdysozoa</taxon>
        <taxon>Arthropoda</taxon>
        <taxon>Crustacea</taxon>
        <taxon>Multicrustacea</taxon>
        <taxon>Malacostraca</taxon>
        <taxon>Eumalacostraca</taxon>
        <taxon>Eucarida</taxon>
        <taxon>Decapoda</taxon>
        <taxon>Pleocyemata</taxon>
        <taxon>Brachyura</taxon>
        <taxon>Eubrachyura</taxon>
        <taxon>Portunoidea</taxon>
        <taxon>Portunidae</taxon>
        <taxon>Portuninae</taxon>
        <taxon>Portunus</taxon>
    </lineage>
</organism>
<feature type="region of interest" description="Disordered" evidence="1">
    <location>
        <begin position="1"/>
        <end position="39"/>
    </location>
</feature>
<gene>
    <name evidence="2" type="ORF">E2C01_092227</name>
</gene>
<proteinExistence type="predicted"/>
<reference evidence="2 3" key="1">
    <citation type="submission" date="2019-05" db="EMBL/GenBank/DDBJ databases">
        <title>Another draft genome of Portunus trituberculatus and its Hox gene families provides insights of decapod evolution.</title>
        <authorList>
            <person name="Jeong J.-H."/>
            <person name="Song I."/>
            <person name="Kim S."/>
            <person name="Choi T."/>
            <person name="Kim D."/>
            <person name="Ryu S."/>
            <person name="Kim W."/>
        </authorList>
    </citation>
    <scope>NUCLEOTIDE SEQUENCE [LARGE SCALE GENOMIC DNA]</scope>
    <source>
        <tissue evidence="2">Muscle</tissue>
    </source>
</reference>
<name>A0A5B7JQU3_PORTR</name>
<accession>A0A5B7JQU3</accession>
<keyword evidence="3" id="KW-1185">Reference proteome</keyword>
<dbReference type="Proteomes" id="UP000324222">
    <property type="component" value="Unassembled WGS sequence"/>
</dbReference>
<evidence type="ECO:0000313" key="3">
    <source>
        <dbReference type="Proteomes" id="UP000324222"/>
    </source>
</evidence>
<dbReference type="AlphaFoldDB" id="A0A5B7JQU3"/>
<protein>
    <submittedName>
        <fullName evidence="2">Uncharacterized protein</fullName>
    </submittedName>
</protein>
<comment type="caution">
    <text evidence="2">The sequence shown here is derived from an EMBL/GenBank/DDBJ whole genome shotgun (WGS) entry which is preliminary data.</text>
</comment>
<dbReference type="EMBL" id="VSRR010107965">
    <property type="protein sequence ID" value="MPC96945.1"/>
    <property type="molecule type" value="Genomic_DNA"/>
</dbReference>